<dbReference type="AlphaFoldDB" id="A0A1S1PRD5"/>
<feature type="transmembrane region" description="Helical" evidence="2">
    <location>
        <begin position="231"/>
        <end position="251"/>
    </location>
</feature>
<protein>
    <submittedName>
        <fullName evidence="3">Uncharacterized protein</fullName>
    </submittedName>
</protein>
<name>A0A1S1PRD5_9ACTN</name>
<feature type="region of interest" description="Disordered" evidence="1">
    <location>
        <begin position="370"/>
        <end position="552"/>
    </location>
</feature>
<keyword evidence="2" id="KW-0812">Transmembrane</keyword>
<evidence type="ECO:0000256" key="2">
    <source>
        <dbReference type="SAM" id="Phobius"/>
    </source>
</evidence>
<dbReference type="EMBL" id="MAXA01000238">
    <property type="protein sequence ID" value="OHV23886.1"/>
    <property type="molecule type" value="Genomic_DNA"/>
</dbReference>
<accession>A0A1S1PRD5</accession>
<dbReference type="Proteomes" id="UP000179769">
    <property type="component" value="Unassembled WGS sequence"/>
</dbReference>
<dbReference type="NCBIfam" id="NF038012">
    <property type="entry name" value="DMT_1"/>
    <property type="match status" value="1"/>
</dbReference>
<organism evidence="3 4">
    <name type="scientific">Parafrankia soli</name>
    <dbReference type="NCBI Taxonomy" id="2599596"/>
    <lineage>
        <taxon>Bacteria</taxon>
        <taxon>Bacillati</taxon>
        <taxon>Actinomycetota</taxon>
        <taxon>Actinomycetes</taxon>
        <taxon>Frankiales</taxon>
        <taxon>Frankiaceae</taxon>
        <taxon>Parafrankia</taxon>
    </lineage>
</organism>
<feature type="transmembrane region" description="Helical" evidence="2">
    <location>
        <begin position="132"/>
        <end position="151"/>
    </location>
</feature>
<evidence type="ECO:0000256" key="1">
    <source>
        <dbReference type="SAM" id="MobiDB-lite"/>
    </source>
</evidence>
<evidence type="ECO:0000313" key="3">
    <source>
        <dbReference type="EMBL" id="OHV23886.1"/>
    </source>
</evidence>
<reference evidence="4" key="1">
    <citation type="submission" date="2016-07" db="EMBL/GenBank/DDBJ databases">
        <title>Frankia sp. NRRL B-16219 Genome sequencing.</title>
        <authorList>
            <person name="Ghodhbane-Gtari F."/>
            <person name="Swanson E."/>
            <person name="Gueddou A."/>
            <person name="Louati M."/>
            <person name="Nouioui I."/>
            <person name="Hezbri K."/>
            <person name="Abebe-Akele F."/>
            <person name="Simpson S."/>
            <person name="Morris K."/>
            <person name="Thomas K."/>
            <person name="Gtari M."/>
            <person name="Tisa L.S."/>
        </authorList>
    </citation>
    <scope>NUCLEOTIDE SEQUENCE [LARGE SCALE GENOMIC DNA]</scope>
    <source>
        <strain evidence="4">NRRL B-16219</strain>
    </source>
</reference>
<feature type="transmembrane region" description="Helical" evidence="2">
    <location>
        <begin position="163"/>
        <end position="187"/>
    </location>
</feature>
<dbReference type="OrthoDB" id="3822427at2"/>
<keyword evidence="4" id="KW-1185">Reference proteome</keyword>
<comment type="caution">
    <text evidence="3">The sequence shown here is derived from an EMBL/GenBank/DDBJ whole genome shotgun (WGS) entry which is preliminary data.</text>
</comment>
<dbReference type="RefSeq" id="WP_071065754.1">
    <property type="nucleotide sequence ID" value="NZ_MAXA01000238.1"/>
</dbReference>
<feature type="transmembrane region" description="Helical" evidence="2">
    <location>
        <begin position="103"/>
        <end position="120"/>
    </location>
</feature>
<proteinExistence type="predicted"/>
<feature type="transmembrane region" description="Helical" evidence="2">
    <location>
        <begin position="74"/>
        <end position="94"/>
    </location>
</feature>
<gene>
    <name evidence="3" type="ORF">BBK14_23790</name>
</gene>
<feature type="compositionally biased region" description="Low complexity" evidence="1">
    <location>
        <begin position="389"/>
        <end position="399"/>
    </location>
</feature>
<feature type="transmembrane region" description="Helical" evidence="2">
    <location>
        <begin position="48"/>
        <end position="68"/>
    </location>
</feature>
<keyword evidence="2" id="KW-0472">Membrane</keyword>
<dbReference type="PANTHER" id="PTHR40761:SF1">
    <property type="entry name" value="CONSERVED INTEGRAL MEMBRANE ALANINE VALINE AND LEUCINE RICH PROTEIN-RELATED"/>
    <property type="match status" value="1"/>
</dbReference>
<feature type="compositionally biased region" description="Low complexity" evidence="1">
    <location>
        <begin position="445"/>
        <end position="470"/>
    </location>
</feature>
<feature type="transmembrane region" description="Helical" evidence="2">
    <location>
        <begin position="257"/>
        <end position="281"/>
    </location>
</feature>
<dbReference type="SUPFAM" id="SSF103481">
    <property type="entry name" value="Multidrug resistance efflux transporter EmrE"/>
    <property type="match status" value="1"/>
</dbReference>
<feature type="transmembrane region" description="Helical" evidence="2">
    <location>
        <begin position="6"/>
        <end position="27"/>
    </location>
</feature>
<dbReference type="PANTHER" id="PTHR40761">
    <property type="entry name" value="CONSERVED INTEGRAL MEMBRANE ALANINE VALINE AND LEUCINE RICH PROTEIN-RELATED"/>
    <property type="match status" value="1"/>
</dbReference>
<keyword evidence="2" id="KW-1133">Transmembrane helix</keyword>
<evidence type="ECO:0000313" key="4">
    <source>
        <dbReference type="Proteomes" id="UP000179769"/>
    </source>
</evidence>
<dbReference type="InterPro" id="IPR037185">
    <property type="entry name" value="EmrE-like"/>
</dbReference>
<sequence>MVTTYLLGLVSAVCFGVSAVIQQRVAFHAPPENVLRLRLLLWLVRRPLWDVGVCLSAIGTFAAAAALARSTIAFVAPLQVCQLLFALPLAAVWARRRVPRRDWAAAAATALGLATFLLAGDPHQGDVDAATTVGWILTGASVGGLAMWAVLGTRRLDPARRATMLAGGAGLLSALQGALVGGVGRLVETSGIGALPTSWQTYAVVVVALTSGLLLQSAYEMAPLPASLPAAVSMEPLAGVAIGVFLLGGMLRVGPLAVAGQIAGLIIMIFGVRTLATSPLVTGQLSRLRARQSQGQLSRLEDLLHRDLETLRTDLSRGRRASTDRAQRRQCRRLHNDLDRIHCELAKLVDDRDRLDARIHSLHTASAKAATISGHAAGKGSVDPDSPGKRSASKSPARKGSGGGGAAGASKKAADRSAARGRRGPGGTHEANGHSGHPGLGQPGHPGQPELAGHATAGRPEAGPPRGTAPRPRRAPGMESRPRRAATTARLPREGRPLARAAGPGGVQGQPGGAQGNGPGPNTGTGPNAGTGPRTGTGAGLGDAADVLTDHELTESQRSLDARADALLSQAEQLSLKADTVLRSMVH</sequence>
<feature type="compositionally biased region" description="Gly residues" evidence="1">
    <location>
        <begin position="503"/>
        <end position="541"/>
    </location>
</feature>